<sequence>MGYFVKKIDVNFFDLNDSFPNLPTLARKVDRQWREIFF</sequence>
<protein>
    <submittedName>
        <fullName evidence="1">Uncharacterized protein</fullName>
    </submittedName>
</protein>
<name>L7E7W7_MICAE</name>
<dbReference type="AlphaFoldDB" id="L7E7W7"/>
<comment type="caution">
    <text evidence="1">The sequence shown here is derived from an EMBL/GenBank/DDBJ whole genome shotgun (WGS) entry which is preliminary data.</text>
</comment>
<accession>L7E7W7</accession>
<dbReference type="PATRIC" id="fig|1134457.3.peg.2522"/>
<dbReference type="EMBL" id="ANKQ01000002">
    <property type="protein sequence ID" value="ELP54971.1"/>
    <property type="molecule type" value="Genomic_DNA"/>
</dbReference>
<evidence type="ECO:0000313" key="1">
    <source>
        <dbReference type="EMBL" id="ELP54971.1"/>
    </source>
</evidence>
<proteinExistence type="predicted"/>
<organism evidence="1 2">
    <name type="scientific">Microcystis aeruginosa TAIHU98</name>
    <dbReference type="NCBI Taxonomy" id="1134457"/>
    <lineage>
        <taxon>Bacteria</taxon>
        <taxon>Bacillati</taxon>
        <taxon>Cyanobacteriota</taxon>
        <taxon>Cyanophyceae</taxon>
        <taxon>Oscillatoriophycideae</taxon>
        <taxon>Chroococcales</taxon>
        <taxon>Microcystaceae</taxon>
        <taxon>Microcystis</taxon>
    </lineage>
</organism>
<reference evidence="1 2" key="1">
    <citation type="journal article" date="2013" name="Genome Announc.">
        <title>Whole-Genome Sequence of Microcystis aeruginosa TAIHU98, a Nontoxic Bloom-Forming Strain Isolated from Taihu Lake, China.</title>
        <authorList>
            <person name="Yang C."/>
            <person name="Zhang W."/>
            <person name="Ren M."/>
            <person name="Song L."/>
            <person name="Li T."/>
            <person name="Zhao J."/>
        </authorList>
    </citation>
    <scope>NUCLEOTIDE SEQUENCE [LARGE SCALE GENOMIC DNA]</scope>
    <source>
        <strain evidence="1 2">TAIHU98</strain>
    </source>
</reference>
<gene>
    <name evidence="1" type="ORF">O53_3799</name>
</gene>
<evidence type="ECO:0000313" key="2">
    <source>
        <dbReference type="Proteomes" id="UP000010932"/>
    </source>
</evidence>
<dbReference type="Proteomes" id="UP000010932">
    <property type="component" value="Unassembled WGS sequence"/>
</dbReference>